<evidence type="ECO:0000313" key="2">
    <source>
        <dbReference type="EMBL" id="KYM93843.1"/>
    </source>
</evidence>
<feature type="compositionally biased region" description="Basic and acidic residues" evidence="1">
    <location>
        <begin position="125"/>
        <end position="141"/>
    </location>
</feature>
<evidence type="ECO:0000256" key="1">
    <source>
        <dbReference type="SAM" id="MobiDB-lite"/>
    </source>
</evidence>
<evidence type="ECO:0000313" key="3">
    <source>
        <dbReference type="Proteomes" id="UP000078542"/>
    </source>
</evidence>
<dbReference type="EMBL" id="KQ978457">
    <property type="protein sequence ID" value="KYM93843.1"/>
    <property type="molecule type" value="Genomic_DNA"/>
</dbReference>
<proteinExistence type="predicted"/>
<gene>
    <name evidence="2" type="ORF">ALC62_15544</name>
</gene>
<dbReference type="AlphaFoldDB" id="A0A195C0Z5"/>
<feature type="region of interest" description="Disordered" evidence="1">
    <location>
        <begin position="125"/>
        <end position="153"/>
    </location>
</feature>
<organism evidence="2 3">
    <name type="scientific">Cyphomyrmex costatus</name>
    <dbReference type="NCBI Taxonomy" id="456900"/>
    <lineage>
        <taxon>Eukaryota</taxon>
        <taxon>Metazoa</taxon>
        <taxon>Ecdysozoa</taxon>
        <taxon>Arthropoda</taxon>
        <taxon>Hexapoda</taxon>
        <taxon>Insecta</taxon>
        <taxon>Pterygota</taxon>
        <taxon>Neoptera</taxon>
        <taxon>Endopterygota</taxon>
        <taxon>Hymenoptera</taxon>
        <taxon>Apocrita</taxon>
        <taxon>Aculeata</taxon>
        <taxon>Formicoidea</taxon>
        <taxon>Formicidae</taxon>
        <taxon>Myrmicinae</taxon>
        <taxon>Cyphomyrmex</taxon>
    </lineage>
</organism>
<name>A0A195C0Z5_9HYME</name>
<accession>A0A195C0Z5</accession>
<sequence length="153" mass="17687">MRKVKGYQRRDVGVLREQSGRLPVTSNDSQFTMFTKRERAIAAVTGGESARHFNIPARNLTQMLGKNPNTSSKTMSHRCYATKVRWKMTFVLLTLSSMTWHCTRDRLLGEAFVVVLVPLLVRSREREREREMNRQREDCRFSEVSGPAPGKRN</sequence>
<reference evidence="2 3" key="1">
    <citation type="submission" date="2016-03" db="EMBL/GenBank/DDBJ databases">
        <title>Cyphomyrmex costatus WGS genome.</title>
        <authorList>
            <person name="Nygaard S."/>
            <person name="Hu H."/>
            <person name="Boomsma J."/>
            <person name="Zhang G."/>
        </authorList>
    </citation>
    <scope>NUCLEOTIDE SEQUENCE [LARGE SCALE GENOMIC DNA]</scope>
    <source>
        <strain evidence="2">MS0001</strain>
        <tissue evidence="2">Whole body</tissue>
    </source>
</reference>
<dbReference type="Proteomes" id="UP000078542">
    <property type="component" value="Unassembled WGS sequence"/>
</dbReference>
<keyword evidence="3" id="KW-1185">Reference proteome</keyword>
<protein>
    <submittedName>
        <fullName evidence="2">Uncharacterized protein</fullName>
    </submittedName>
</protein>